<keyword evidence="11" id="KW-1185">Reference proteome</keyword>
<evidence type="ECO:0000256" key="2">
    <source>
        <dbReference type="ARBA" id="ARBA00005851"/>
    </source>
</evidence>
<evidence type="ECO:0000313" key="10">
    <source>
        <dbReference type="EMBL" id="EFX72336.1"/>
    </source>
</evidence>
<evidence type="ECO:0000256" key="8">
    <source>
        <dbReference type="ARBA" id="ARBA00037460"/>
    </source>
</evidence>
<keyword evidence="4" id="KW-0963">Cytoplasm</keyword>
<dbReference type="OMA" id="FTEFIME"/>
<dbReference type="GO" id="GO:0050178">
    <property type="term" value="F:phenylpyruvate tautomerase activity"/>
    <property type="evidence" value="ECO:0000318"/>
    <property type="project" value="GO_Central"/>
</dbReference>
<gene>
    <name evidence="10" type="ORF">DAPPUDRAFT_93282</name>
</gene>
<accession>E9H786</accession>
<keyword evidence="5" id="KW-0007">Acetylation</keyword>
<dbReference type="KEGG" id="dpx:DAPPUDRAFT_93282"/>
<dbReference type="InterPro" id="IPR001398">
    <property type="entry name" value="Macrophage_inhib_fac"/>
</dbReference>
<evidence type="ECO:0000256" key="7">
    <source>
        <dbReference type="ARBA" id="ARBA00023239"/>
    </source>
</evidence>
<dbReference type="PANTHER" id="PTHR11954">
    <property type="entry name" value="D-DOPACHROME DECARBOXYLASE"/>
    <property type="match status" value="1"/>
</dbReference>
<dbReference type="EMBL" id="GL732600">
    <property type="protein sequence ID" value="EFX72336.1"/>
    <property type="molecule type" value="Genomic_DNA"/>
</dbReference>
<dbReference type="PANTHER" id="PTHR11954:SF22">
    <property type="entry name" value="D-DOPACHROME DECARBOXYLASE"/>
    <property type="match status" value="1"/>
</dbReference>
<dbReference type="OrthoDB" id="6080988at2759"/>
<dbReference type="eggNOG" id="KOG1759">
    <property type="taxonomic scope" value="Eukaryota"/>
</dbReference>
<dbReference type="STRING" id="6669.E9H786"/>
<evidence type="ECO:0000313" key="11">
    <source>
        <dbReference type="Proteomes" id="UP000000305"/>
    </source>
</evidence>
<evidence type="ECO:0000256" key="6">
    <source>
        <dbReference type="ARBA" id="ARBA00023101"/>
    </source>
</evidence>
<dbReference type="HOGENOM" id="CLU_129906_2_0_1"/>
<dbReference type="SUPFAM" id="SSF55331">
    <property type="entry name" value="Tautomerase/MIF"/>
    <property type="match status" value="1"/>
</dbReference>
<evidence type="ECO:0000256" key="1">
    <source>
        <dbReference type="ARBA" id="ARBA00004496"/>
    </source>
</evidence>
<proteinExistence type="inferred from homology"/>
<evidence type="ECO:0000256" key="3">
    <source>
        <dbReference type="ARBA" id="ARBA00011233"/>
    </source>
</evidence>
<name>E9H786_DAPPU</name>
<dbReference type="AlphaFoldDB" id="E9H786"/>
<sequence length="116" mass="13176">MPIITVETNLSYTQFPENFGPELSKFTSETLDKPEERITISLVTDRRMWRNGSDLPMIQIHVSAIGAVSTGQQNSIHAKKFTEFIMEKTSLPIERIFLVFTPLESWQIGKNGTVAF</sequence>
<reference evidence="10 11" key="1">
    <citation type="journal article" date="2011" name="Science">
        <title>The ecoresponsive genome of Daphnia pulex.</title>
        <authorList>
            <person name="Colbourne J.K."/>
            <person name="Pfrender M.E."/>
            <person name="Gilbert D."/>
            <person name="Thomas W.K."/>
            <person name="Tucker A."/>
            <person name="Oakley T.H."/>
            <person name="Tokishita S."/>
            <person name="Aerts A."/>
            <person name="Arnold G.J."/>
            <person name="Basu M.K."/>
            <person name="Bauer D.J."/>
            <person name="Caceres C.E."/>
            <person name="Carmel L."/>
            <person name="Casola C."/>
            <person name="Choi J.H."/>
            <person name="Detter J.C."/>
            <person name="Dong Q."/>
            <person name="Dusheyko S."/>
            <person name="Eads B.D."/>
            <person name="Frohlich T."/>
            <person name="Geiler-Samerotte K.A."/>
            <person name="Gerlach D."/>
            <person name="Hatcher P."/>
            <person name="Jogdeo S."/>
            <person name="Krijgsveld J."/>
            <person name="Kriventseva E.V."/>
            <person name="Kultz D."/>
            <person name="Laforsch C."/>
            <person name="Lindquist E."/>
            <person name="Lopez J."/>
            <person name="Manak J.R."/>
            <person name="Muller J."/>
            <person name="Pangilinan J."/>
            <person name="Patwardhan R.P."/>
            <person name="Pitluck S."/>
            <person name="Pritham E.J."/>
            <person name="Rechtsteiner A."/>
            <person name="Rho M."/>
            <person name="Rogozin I.B."/>
            <person name="Sakarya O."/>
            <person name="Salamov A."/>
            <person name="Schaack S."/>
            <person name="Shapiro H."/>
            <person name="Shiga Y."/>
            <person name="Skalitzky C."/>
            <person name="Smith Z."/>
            <person name="Souvorov A."/>
            <person name="Sung W."/>
            <person name="Tang Z."/>
            <person name="Tsuchiya D."/>
            <person name="Tu H."/>
            <person name="Vos H."/>
            <person name="Wang M."/>
            <person name="Wolf Y.I."/>
            <person name="Yamagata H."/>
            <person name="Yamada T."/>
            <person name="Ye Y."/>
            <person name="Shaw J.R."/>
            <person name="Andrews J."/>
            <person name="Crease T.J."/>
            <person name="Tang H."/>
            <person name="Lucas S.M."/>
            <person name="Robertson H.M."/>
            <person name="Bork P."/>
            <person name="Koonin E.V."/>
            <person name="Zdobnov E.M."/>
            <person name="Grigoriev I.V."/>
            <person name="Lynch M."/>
            <person name="Boore J.L."/>
        </authorList>
    </citation>
    <scope>NUCLEOTIDE SEQUENCE [LARGE SCALE GENOMIC DNA]</scope>
</reference>
<protein>
    <recommendedName>
        <fullName evidence="9">D-dopachrome decarboxylase</fullName>
        <ecNumber evidence="9">4.1.1.84</ecNumber>
    </recommendedName>
</protein>
<dbReference type="InParanoid" id="E9H786"/>
<dbReference type="Proteomes" id="UP000000305">
    <property type="component" value="Unassembled WGS sequence"/>
</dbReference>
<comment type="subcellular location">
    <subcellularLocation>
        <location evidence="1">Cytoplasm</location>
    </subcellularLocation>
</comment>
<comment type="subunit">
    <text evidence="3">Homotrimer.</text>
</comment>
<dbReference type="GO" id="GO:0033981">
    <property type="term" value="F:D-dopachrome decarboxylase activity"/>
    <property type="evidence" value="ECO:0007669"/>
    <property type="project" value="UniProtKB-EC"/>
</dbReference>
<dbReference type="EC" id="4.1.1.84" evidence="9"/>
<keyword evidence="6" id="KW-0470">Melanin biosynthesis</keyword>
<dbReference type="GO" id="GO:0005615">
    <property type="term" value="C:extracellular space"/>
    <property type="evidence" value="ECO:0000318"/>
    <property type="project" value="GO_Central"/>
</dbReference>
<dbReference type="GO" id="GO:0005737">
    <property type="term" value="C:cytoplasm"/>
    <property type="evidence" value="ECO:0007669"/>
    <property type="project" value="UniProtKB-SubCell"/>
</dbReference>
<dbReference type="PhylomeDB" id="E9H786"/>
<comment type="function">
    <text evidence="8">Tautomerization of D-dopachrome with decarboxylation to give 5,6-dihydroxyindole (DHI).</text>
</comment>
<dbReference type="Gene3D" id="3.30.429.10">
    <property type="entry name" value="Macrophage Migration Inhibitory Factor"/>
    <property type="match status" value="1"/>
</dbReference>
<dbReference type="GO" id="GO:0042438">
    <property type="term" value="P:melanin biosynthetic process"/>
    <property type="evidence" value="ECO:0007669"/>
    <property type="project" value="UniProtKB-KW"/>
</dbReference>
<evidence type="ECO:0000256" key="9">
    <source>
        <dbReference type="ARBA" id="ARBA00038884"/>
    </source>
</evidence>
<evidence type="ECO:0000256" key="4">
    <source>
        <dbReference type="ARBA" id="ARBA00022490"/>
    </source>
</evidence>
<evidence type="ECO:0000256" key="5">
    <source>
        <dbReference type="ARBA" id="ARBA00022990"/>
    </source>
</evidence>
<dbReference type="InterPro" id="IPR014347">
    <property type="entry name" value="Tautomerase/MIF_sf"/>
</dbReference>
<dbReference type="Pfam" id="PF01187">
    <property type="entry name" value="MIF"/>
    <property type="match status" value="1"/>
</dbReference>
<organism evidence="10 11">
    <name type="scientific">Daphnia pulex</name>
    <name type="common">Water flea</name>
    <dbReference type="NCBI Taxonomy" id="6669"/>
    <lineage>
        <taxon>Eukaryota</taxon>
        <taxon>Metazoa</taxon>
        <taxon>Ecdysozoa</taxon>
        <taxon>Arthropoda</taxon>
        <taxon>Crustacea</taxon>
        <taxon>Branchiopoda</taxon>
        <taxon>Diplostraca</taxon>
        <taxon>Cladocera</taxon>
        <taxon>Anomopoda</taxon>
        <taxon>Daphniidae</taxon>
        <taxon>Daphnia</taxon>
    </lineage>
</organism>
<comment type="similarity">
    <text evidence="2">Belongs to the MIF family.</text>
</comment>
<keyword evidence="7" id="KW-0456">Lyase</keyword>